<comment type="caution">
    <text evidence="7">The sequence shown here is derived from an EMBL/GenBank/DDBJ whole genome shotgun (WGS) entry which is preliminary data.</text>
</comment>
<evidence type="ECO:0000313" key="7">
    <source>
        <dbReference type="EMBL" id="NKQ56105.1"/>
    </source>
</evidence>
<dbReference type="Gene3D" id="3.60.130.10">
    <property type="entry name" value="Clavaminate synthase-like"/>
    <property type="match status" value="1"/>
</dbReference>
<evidence type="ECO:0000256" key="1">
    <source>
        <dbReference type="ARBA" id="ARBA00005896"/>
    </source>
</evidence>
<evidence type="ECO:0000256" key="3">
    <source>
        <dbReference type="ARBA" id="ARBA00022964"/>
    </source>
</evidence>
<sequence length="309" mass="34782">MSDIKIRPVGYALGAELSGIDLSRPLSTADFETIKRALQQHLMLCFPGQQLSRDNIVDFASRFGPVDDNSTVKHRDPENPRVTMLSSKPFAGKPWDTFKNGDHWHSDRSFRPDPTAYTLLYAVEMPDVGGNTMFANQYMSYETISPKLQAFLEQLETVHLQTRKASAMMAKQFPAVVHPLIRVHPDTGRKALYLGEHARGFVGMTEEESQPLLDYLTAHATRPEFVYRHAWHVNDFVMWDNRCLMHIAVRDYDMSPGGPARHLLKCSVQGESIGRWYETVTGHKYDLEIAERSGVSQDQAAAVVGASSS</sequence>
<dbReference type="InterPro" id="IPR042098">
    <property type="entry name" value="TauD-like_sf"/>
</dbReference>
<dbReference type="InterPro" id="IPR051323">
    <property type="entry name" value="AtsK-like"/>
</dbReference>
<proteinExistence type="inferred from homology"/>
<evidence type="ECO:0000259" key="6">
    <source>
        <dbReference type="Pfam" id="PF02668"/>
    </source>
</evidence>
<reference evidence="7 8" key="1">
    <citation type="submission" date="2020-04" db="EMBL/GenBank/DDBJ databases">
        <title>Novel species.</title>
        <authorList>
            <person name="Teo W.F.A."/>
            <person name="Lipun K."/>
            <person name="Srisuk N."/>
            <person name="Duangmal K."/>
        </authorList>
    </citation>
    <scope>NUCLEOTIDE SEQUENCE [LARGE SCALE GENOMIC DNA]</scope>
    <source>
        <strain evidence="7 8">K13G38</strain>
    </source>
</reference>
<keyword evidence="5" id="KW-0408">Iron</keyword>
<dbReference type="PANTHER" id="PTHR30468:SF1">
    <property type="entry name" value="ALPHA-KETOGLUTARATE-DEPENDENT SULFONATE DIOXYGENASE"/>
    <property type="match status" value="1"/>
</dbReference>
<comment type="similarity">
    <text evidence="1">Belongs to the TfdA dioxygenase family.</text>
</comment>
<dbReference type="EMBL" id="JAAXLS010000020">
    <property type="protein sequence ID" value="NKQ56105.1"/>
    <property type="molecule type" value="Genomic_DNA"/>
</dbReference>
<evidence type="ECO:0000256" key="5">
    <source>
        <dbReference type="ARBA" id="ARBA00023004"/>
    </source>
</evidence>
<gene>
    <name evidence="7" type="ORF">HFP15_24820</name>
</gene>
<dbReference type="InterPro" id="IPR003819">
    <property type="entry name" value="TauD/TfdA-like"/>
</dbReference>
<accession>A0ABX1JBX4</accession>
<name>A0ABX1JBX4_9PSEU</name>
<dbReference type="RefSeq" id="WP_168519147.1">
    <property type="nucleotide sequence ID" value="NZ_JAAXLS010000020.1"/>
</dbReference>
<dbReference type="GO" id="GO:0051213">
    <property type="term" value="F:dioxygenase activity"/>
    <property type="evidence" value="ECO:0007669"/>
    <property type="project" value="UniProtKB-KW"/>
</dbReference>
<dbReference type="PANTHER" id="PTHR30468">
    <property type="entry name" value="ALPHA-KETOGLUTARATE-DEPENDENT SULFONATE DIOXYGENASE"/>
    <property type="match status" value="1"/>
</dbReference>
<protein>
    <submittedName>
        <fullName evidence="7">TauD/TfdA family dioxygenase</fullName>
    </submittedName>
</protein>
<keyword evidence="8" id="KW-1185">Reference proteome</keyword>
<dbReference type="Proteomes" id="UP000715441">
    <property type="component" value="Unassembled WGS sequence"/>
</dbReference>
<evidence type="ECO:0000256" key="2">
    <source>
        <dbReference type="ARBA" id="ARBA00022723"/>
    </source>
</evidence>
<feature type="domain" description="TauD/TfdA-like" evidence="6">
    <location>
        <begin position="6"/>
        <end position="266"/>
    </location>
</feature>
<organism evidence="7 8">
    <name type="scientific">Amycolatopsis acididurans</name>
    <dbReference type="NCBI Taxonomy" id="2724524"/>
    <lineage>
        <taxon>Bacteria</taxon>
        <taxon>Bacillati</taxon>
        <taxon>Actinomycetota</taxon>
        <taxon>Actinomycetes</taxon>
        <taxon>Pseudonocardiales</taxon>
        <taxon>Pseudonocardiaceae</taxon>
        <taxon>Amycolatopsis</taxon>
    </lineage>
</organism>
<dbReference type="SUPFAM" id="SSF51197">
    <property type="entry name" value="Clavaminate synthase-like"/>
    <property type="match status" value="1"/>
</dbReference>
<keyword evidence="4" id="KW-0560">Oxidoreductase</keyword>
<evidence type="ECO:0000256" key="4">
    <source>
        <dbReference type="ARBA" id="ARBA00023002"/>
    </source>
</evidence>
<keyword evidence="2" id="KW-0479">Metal-binding</keyword>
<evidence type="ECO:0000313" key="8">
    <source>
        <dbReference type="Proteomes" id="UP000715441"/>
    </source>
</evidence>
<keyword evidence="3 7" id="KW-0223">Dioxygenase</keyword>
<dbReference type="Pfam" id="PF02668">
    <property type="entry name" value="TauD"/>
    <property type="match status" value="1"/>
</dbReference>